<sequence>MLELQMPIEWGGEAEREGDRGHTPSSMGRLQGAGCPRLTTVHMVIVPRYNDPEKKRLNHFSQQPSQHLHDPCDQNSGAWQLSHIYDACSVPGSGDHLLRPPEKQSQGGSRISLTSIHSLSNCGKKNVK</sequence>
<feature type="compositionally biased region" description="Polar residues" evidence="1">
    <location>
        <begin position="103"/>
        <end position="112"/>
    </location>
</feature>
<dbReference type="EMBL" id="IACJ01020038">
    <property type="protein sequence ID" value="LAA39380.1"/>
    <property type="molecule type" value="Transcribed_RNA"/>
</dbReference>
<reference evidence="2" key="2">
    <citation type="submission" date="2017-11" db="EMBL/GenBank/DDBJ databases">
        <title>Coralsnake Venomics: Analyses of Venom Gland Transcriptomes and Proteomes of Six Brazilian Taxa.</title>
        <authorList>
            <person name="Aird S.D."/>
            <person name="Jorge da Silva N."/>
            <person name="Qiu L."/>
            <person name="Villar-Briones A."/>
            <person name="Aparecida-Saddi V."/>
            <person name="Campos-Telles M.P."/>
            <person name="Grau M."/>
            <person name="Mikheyev A.S."/>
        </authorList>
    </citation>
    <scope>NUCLEOTIDE SEQUENCE</scope>
    <source>
        <tissue evidence="2">Venom_gland</tissue>
    </source>
</reference>
<dbReference type="AlphaFoldDB" id="A0A2D4EVX8"/>
<evidence type="ECO:0000256" key="1">
    <source>
        <dbReference type="SAM" id="MobiDB-lite"/>
    </source>
</evidence>
<name>A0A2D4EVX8_MICCO</name>
<feature type="compositionally biased region" description="Basic and acidic residues" evidence="1">
    <location>
        <begin position="13"/>
        <end position="22"/>
    </location>
</feature>
<accession>A0A2D4EVX8</accession>
<organism evidence="2">
    <name type="scientific">Micrurus corallinus</name>
    <name type="common">Brazilian coral snake</name>
    <dbReference type="NCBI Taxonomy" id="54390"/>
    <lineage>
        <taxon>Eukaryota</taxon>
        <taxon>Metazoa</taxon>
        <taxon>Chordata</taxon>
        <taxon>Craniata</taxon>
        <taxon>Vertebrata</taxon>
        <taxon>Euteleostomi</taxon>
        <taxon>Lepidosauria</taxon>
        <taxon>Squamata</taxon>
        <taxon>Bifurcata</taxon>
        <taxon>Unidentata</taxon>
        <taxon>Episquamata</taxon>
        <taxon>Toxicofera</taxon>
        <taxon>Serpentes</taxon>
        <taxon>Colubroidea</taxon>
        <taxon>Elapidae</taxon>
        <taxon>Elapinae</taxon>
        <taxon>Micrurus</taxon>
    </lineage>
</organism>
<proteinExistence type="predicted"/>
<protein>
    <submittedName>
        <fullName evidence="2">Uncharacterized protein</fullName>
    </submittedName>
</protein>
<evidence type="ECO:0000313" key="2">
    <source>
        <dbReference type="EMBL" id="LAA39380.1"/>
    </source>
</evidence>
<reference evidence="2" key="1">
    <citation type="submission" date="2017-07" db="EMBL/GenBank/DDBJ databases">
        <authorList>
            <person name="Mikheyev A."/>
            <person name="Grau M."/>
        </authorList>
    </citation>
    <scope>NUCLEOTIDE SEQUENCE</scope>
    <source>
        <tissue evidence="2">Venom_gland</tissue>
    </source>
</reference>
<feature type="region of interest" description="Disordered" evidence="1">
    <location>
        <begin position="92"/>
        <end position="112"/>
    </location>
</feature>
<feature type="region of interest" description="Disordered" evidence="1">
    <location>
        <begin position="1"/>
        <end position="34"/>
    </location>
</feature>